<keyword evidence="3" id="KW-0804">Transcription</keyword>
<feature type="region of interest" description="Disordered" evidence="4">
    <location>
        <begin position="1"/>
        <end position="24"/>
    </location>
</feature>
<dbReference type="Gene3D" id="3.40.50.880">
    <property type="match status" value="1"/>
</dbReference>
<name>A0ABX7PJQ6_9ACTN</name>
<dbReference type="PROSITE" id="PS00041">
    <property type="entry name" value="HTH_ARAC_FAMILY_1"/>
    <property type="match status" value="1"/>
</dbReference>
<keyword evidence="7" id="KW-1185">Reference proteome</keyword>
<dbReference type="PANTHER" id="PTHR43130">
    <property type="entry name" value="ARAC-FAMILY TRANSCRIPTIONAL REGULATOR"/>
    <property type="match status" value="1"/>
</dbReference>
<dbReference type="Pfam" id="PF01965">
    <property type="entry name" value="DJ-1_PfpI"/>
    <property type="match status" value="1"/>
</dbReference>
<evidence type="ECO:0000259" key="5">
    <source>
        <dbReference type="PROSITE" id="PS01124"/>
    </source>
</evidence>
<proteinExistence type="predicted"/>
<dbReference type="InterPro" id="IPR002818">
    <property type="entry name" value="DJ-1/PfpI"/>
</dbReference>
<evidence type="ECO:0000256" key="2">
    <source>
        <dbReference type="ARBA" id="ARBA00023125"/>
    </source>
</evidence>
<dbReference type="PROSITE" id="PS01124">
    <property type="entry name" value="HTH_ARAC_FAMILY_2"/>
    <property type="match status" value="1"/>
</dbReference>
<feature type="compositionally biased region" description="Acidic residues" evidence="4">
    <location>
        <begin position="1"/>
        <end position="19"/>
    </location>
</feature>
<dbReference type="EMBL" id="CP022295">
    <property type="protein sequence ID" value="QSR26174.1"/>
    <property type="molecule type" value="Genomic_DNA"/>
</dbReference>
<reference evidence="6 7" key="1">
    <citation type="submission" date="2017-06" db="EMBL/GenBank/DDBJ databases">
        <title>Complete Genome Sequence of the Soil Carbazole-Degrading Bacterium Nocardioides aromaticivorans IC177.</title>
        <authorList>
            <person name="Vejarano F."/>
            <person name="Suzuki-Minakuchi C."/>
            <person name="Ohtsubo Y."/>
            <person name="Tsuda M."/>
            <person name="Okada K."/>
            <person name="Nojiri H."/>
        </authorList>
    </citation>
    <scope>NUCLEOTIDE SEQUENCE [LARGE SCALE GENOMIC DNA]</scope>
    <source>
        <strain evidence="6 7">IC177</strain>
    </source>
</reference>
<dbReference type="PANTHER" id="PTHR43130:SF3">
    <property type="entry name" value="HTH-TYPE TRANSCRIPTIONAL REGULATOR RV1931C"/>
    <property type="match status" value="1"/>
</dbReference>
<dbReference type="InterPro" id="IPR018060">
    <property type="entry name" value="HTH_AraC"/>
</dbReference>
<dbReference type="Pfam" id="PF12833">
    <property type="entry name" value="HTH_18"/>
    <property type="match status" value="1"/>
</dbReference>
<dbReference type="InterPro" id="IPR009057">
    <property type="entry name" value="Homeodomain-like_sf"/>
</dbReference>
<dbReference type="InterPro" id="IPR018062">
    <property type="entry name" value="HTH_AraC-typ_CS"/>
</dbReference>
<evidence type="ECO:0000313" key="7">
    <source>
        <dbReference type="Proteomes" id="UP000662818"/>
    </source>
</evidence>
<dbReference type="SMART" id="SM00342">
    <property type="entry name" value="HTH_ARAC"/>
    <property type="match status" value="1"/>
</dbReference>
<protein>
    <submittedName>
        <fullName evidence="6">AraC family transcriptional regulator</fullName>
    </submittedName>
</protein>
<dbReference type="Gene3D" id="1.10.10.60">
    <property type="entry name" value="Homeodomain-like"/>
    <property type="match status" value="1"/>
</dbReference>
<dbReference type="SUPFAM" id="SSF46689">
    <property type="entry name" value="Homeodomain-like"/>
    <property type="match status" value="2"/>
</dbReference>
<evidence type="ECO:0000256" key="1">
    <source>
        <dbReference type="ARBA" id="ARBA00023015"/>
    </source>
</evidence>
<organism evidence="6 7">
    <name type="scientific">Nocardioides aromaticivorans</name>
    <dbReference type="NCBI Taxonomy" id="200618"/>
    <lineage>
        <taxon>Bacteria</taxon>
        <taxon>Bacillati</taxon>
        <taxon>Actinomycetota</taxon>
        <taxon>Actinomycetes</taxon>
        <taxon>Propionibacteriales</taxon>
        <taxon>Nocardioidaceae</taxon>
        <taxon>Nocardioides</taxon>
    </lineage>
</organism>
<evidence type="ECO:0000256" key="3">
    <source>
        <dbReference type="ARBA" id="ARBA00023163"/>
    </source>
</evidence>
<dbReference type="InterPro" id="IPR052158">
    <property type="entry name" value="INH-QAR"/>
</dbReference>
<feature type="domain" description="HTH araC/xylS-type" evidence="5">
    <location>
        <begin position="267"/>
        <end position="365"/>
    </location>
</feature>
<gene>
    <name evidence="6" type="ORF">CFH99_11100</name>
</gene>
<evidence type="ECO:0000313" key="6">
    <source>
        <dbReference type="EMBL" id="QSR26174.1"/>
    </source>
</evidence>
<dbReference type="SUPFAM" id="SSF52317">
    <property type="entry name" value="Class I glutamine amidotransferase-like"/>
    <property type="match status" value="1"/>
</dbReference>
<keyword evidence="1" id="KW-0805">Transcription regulation</keyword>
<accession>A0ABX7PJQ6</accession>
<dbReference type="Proteomes" id="UP000662818">
    <property type="component" value="Chromosome"/>
</dbReference>
<evidence type="ECO:0000256" key="4">
    <source>
        <dbReference type="SAM" id="MobiDB-lite"/>
    </source>
</evidence>
<dbReference type="CDD" id="cd03137">
    <property type="entry name" value="GATase1_AraC_1"/>
    <property type="match status" value="1"/>
</dbReference>
<dbReference type="InterPro" id="IPR029062">
    <property type="entry name" value="Class_I_gatase-like"/>
</dbReference>
<sequence length="368" mass="39681">MADPGDEDAEGRDQDQEDECGGHGRNHALVGILPPVAEKPGCVDFLPLGCDSGRVSLTNVAVIAFDGVAPFELGILCEAFGIDRTEDGVPPIDFAVCAEDDRPLQTSMGFTMQAQHGLDRVAEADLVGIPAIKEVEASLAVIAAIQAAYERGARLMSVCSGSFILGQAGLLDGRECTTHWMHTERLQAQFPLAKVIPEVLYVDAGQVVTGAGSAAGLDAALHIWRQEHGAAVANTVARRAVVPPYRDGGQAQYIARAVPDCDADTLGPLLTWISQNLNEDHGVEALAKRALMSPRTFARRFRDETGTTPHTWITRQRVAAAEELLERTDQPVEWIASEVGFGNAATLRHHFVRVRGVSPQNYRRQFAC</sequence>
<keyword evidence="2" id="KW-0238">DNA-binding</keyword>